<dbReference type="Proteomes" id="UP000813463">
    <property type="component" value="Chromosome 6"/>
</dbReference>
<feature type="compositionally biased region" description="Basic and acidic residues" evidence="2">
    <location>
        <begin position="154"/>
        <end position="177"/>
    </location>
</feature>
<feature type="region of interest" description="Disordered" evidence="2">
    <location>
        <begin position="224"/>
        <end position="249"/>
    </location>
</feature>
<keyword evidence="1" id="KW-0175">Coiled coil</keyword>
<name>A0ABM3QVS2_SPIOL</name>
<proteinExistence type="predicted"/>
<evidence type="ECO:0000256" key="1">
    <source>
        <dbReference type="SAM" id="Coils"/>
    </source>
</evidence>
<feature type="compositionally biased region" description="Basic and acidic residues" evidence="2">
    <location>
        <begin position="190"/>
        <end position="199"/>
    </location>
</feature>
<reference evidence="3" key="1">
    <citation type="journal article" date="2021" name="Nat. Commun.">
        <title>Genomic analyses provide insights into spinach domestication and the genetic basis of agronomic traits.</title>
        <authorList>
            <person name="Cai X."/>
            <person name="Sun X."/>
            <person name="Xu C."/>
            <person name="Sun H."/>
            <person name="Wang X."/>
            <person name="Ge C."/>
            <person name="Zhang Z."/>
            <person name="Wang Q."/>
            <person name="Fei Z."/>
            <person name="Jiao C."/>
            <person name="Wang Q."/>
        </authorList>
    </citation>
    <scope>NUCLEOTIDE SEQUENCE [LARGE SCALE GENOMIC DNA]</scope>
    <source>
        <strain evidence="3">cv. Varoflay</strain>
    </source>
</reference>
<organism evidence="3 4">
    <name type="scientific">Spinacia oleracea</name>
    <name type="common">Spinach</name>
    <dbReference type="NCBI Taxonomy" id="3562"/>
    <lineage>
        <taxon>Eukaryota</taxon>
        <taxon>Viridiplantae</taxon>
        <taxon>Streptophyta</taxon>
        <taxon>Embryophyta</taxon>
        <taxon>Tracheophyta</taxon>
        <taxon>Spermatophyta</taxon>
        <taxon>Magnoliopsida</taxon>
        <taxon>eudicotyledons</taxon>
        <taxon>Gunneridae</taxon>
        <taxon>Pentapetalae</taxon>
        <taxon>Caryophyllales</taxon>
        <taxon>Chenopodiaceae</taxon>
        <taxon>Chenopodioideae</taxon>
        <taxon>Anserineae</taxon>
        <taxon>Spinacia</taxon>
    </lineage>
</organism>
<accession>A0ABM3QVS2</accession>
<gene>
    <name evidence="4" type="primary">LOC110778850</name>
</gene>
<evidence type="ECO:0000313" key="3">
    <source>
        <dbReference type="Proteomes" id="UP000813463"/>
    </source>
</evidence>
<dbReference type="RefSeq" id="XP_056687465.1">
    <property type="nucleotide sequence ID" value="XM_056831487.1"/>
</dbReference>
<feature type="region of interest" description="Disordered" evidence="2">
    <location>
        <begin position="581"/>
        <end position="609"/>
    </location>
</feature>
<sequence>MSRFGGKTPSNHDDTTPNDYEQQRLRHIKSNKLKMQTLGIKRIAACVTSLVDSSKPQKRRQKCNFTIEKDGDYVPDEDEEDEREDQTQIMTTNKKVKNNEIKGGGKKNKFIAPMSVAKLLRSRPNKEKQAAHGTKEVGTIKETLSTLQEDLQRQKTLKDRQSNNLHRVDLEHDERQLVENNDNNALEDQEGGKDLDETRNYGLENQENNIISNTLRNHDEETLADKEGGEDNSANKKKKKTYKTVTPRGPTRNLQMARMRPGEKKKVDFNIKGQPIGVNRACLASYCGSLVRDPLNAPLQKLKVFSEIPEENKEKMWDLVLEKFDIGLEDDQDEGEREKIKKERKTYIMGSLNKKYRNYRARLKADYYDIESTDEERLKEENRPPNVDKDDWEWLVEYFGSDEFKGKSTRNTKNRSYQDAGHTSGTKSFAQKVEDMFERDKVMPTMLKLYEETHSKNDKTPVTEVAKETMSKMKELLAQREAGEIKMTDEEIYAKVKPIGKRGRDRGKGVSPSITSLYGSFSEGEKLRKEANEAKIEAKEANEKNEALTKELKVMKKNMELMKGFMGKIFDRLGFDMDELYAEGDGDGDGDEDEVEDEDVDEEHGEVLR</sequence>
<evidence type="ECO:0000256" key="2">
    <source>
        <dbReference type="SAM" id="MobiDB-lite"/>
    </source>
</evidence>
<protein>
    <recommendedName>
        <fullName evidence="5">Transposase, Ptta/En/Spm, plant</fullName>
    </recommendedName>
</protein>
<dbReference type="InterPro" id="IPR004252">
    <property type="entry name" value="Probable_transposase_24"/>
</dbReference>
<feature type="region of interest" description="Disordered" evidence="2">
    <location>
        <begin position="1"/>
        <end position="22"/>
    </location>
</feature>
<dbReference type="PANTHER" id="PTHR33144:SF50">
    <property type="entry name" value="OS03G0714750 PROTEIN"/>
    <property type="match status" value="1"/>
</dbReference>
<dbReference type="GeneID" id="110778850"/>
<dbReference type="Pfam" id="PF03004">
    <property type="entry name" value="Transposase_24"/>
    <property type="match status" value="1"/>
</dbReference>
<dbReference type="PANTHER" id="PTHR33144">
    <property type="entry name" value="OS10G0409366 PROTEIN-RELATED"/>
    <property type="match status" value="1"/>
</dbReference>
<reference evidence="4" key="2">
    <citation type="submission" date="2025-08" db="UniProtKB">
        <authorList>
            <consortium name="RefSeq"/>
        </authorList>
    </citation>
    <scope>IDENTIFICATION</scope>
    <source>
        <tissue evidence="4">Leaf</tissue>
    </source>
</reference>
<evidence type="ECO:0000313" key="4">
    <source>
        <dbReference type="RefSeq" id="XP_056687465.1"/>
    </source>
</evidence>
<evidence type="ECO:0008006" key="5">
    <source>
        <dbReference type="Google" id="ProtNLM"/>
    </source>
</evidence>
<feature type="coiled-coil region" evidence="1">
    <location>
        <begin position="524"/>
        <end position="558"/>
    </location>
</feature>
<feature type="region of interest" description="Disordered" evidence="2">
    <location>
        <begin position="154"/>
        <end position="199"/>
    </location>
</feature>
<keyword evidence="3" id="KW-1185">Reference proteome</keyword>